<keyword evidence="2" id="KW-0808">Transferase</keyword>
<dbReference type="SUPFAM" id="SSF55729">
    <property type="entry name" value="Acyl-CoA N-acyltransferases (Nat)"/>
    <property type="match status" value="1"/>
</dbReference>
<gene>
    <name evidence="2" type="ORF">SAMN02745857_00140</name>
</gene>
<dbReference type="CDD" id="cd04301">
    <property type="entry name" value="NAT_SF"/>
    <property type="match status" value="1"/>
</dbReference>
<sequence length="166" mass="18427">MELIPPNRAYQASYRAYIAELGDEVRYPFTMDLPHDDFDSLLHRLAEIEQGIALLPGHVSSSTYWLVDDGELIGVSNLRHVLNERIRHIGGHVGLGIRPSRRGQGLGTRLLAQTLVAAGARGLRDIHVHCYADNHPSARMIVANGGVLDSTVQLEDRVVERYRIAS</sequence>
<feature type="domain" description="N-acetyltransferase" evidence="1">
    <location>
        <begin position="12"/>
        <end position="165"/>
    </location>
</feature>
<proteinExistence type="predicted"/>
<dbReference type="InterPro" id="IPR016181">
    <property type="entry name" value="Acyl_CoA_acyltransferase"/>
</dbReference>
<keyword evidence="3" id="KW-1185">Reference proteome</keyword>
<dbReference type="PANTHER" id="PTHR39173:SF1">
    <property type="entry name" value="ACETYLTRANSFERASE"/>
    <property type="match status" value="1"/>
</dbReference>
<evidence type="ECO:0000313" key="3">
    <source>
        <dbReference type="Proteomes" id="UP000192761"/>
    </source>
</evidence>
<dbReference type="Proteomes" id="UP000192761">
    <property type="component" value="Unassembled WGS sequence"/>
</dbReference>
<dbReference type="Pfam" id="PF00583">
    <property type="entry name" value="Acetyltransf_1"/>
    <property type="match status" value="1"/>
</dbReference>
<dbReference type="GO" id="GO:0016747">
    <property type="term" value="F:acyltransferase activity, transferring groups other than amino-acyl groups"/>
    <property type="evidence" value="ECO:0007669"/>
    <property type="project" value="InterPro"/>
</dbReference>
<protein>
    <submittedName>
        <fullName evidence="2">Predicted acetyltransferase</fullName>
    </submittedName>
</protein>
<dbReference type="Gene3D" id="3.40.630.30">
    <property type="match status" value="1"/>
</dbReference>
<evidence type="ECO:0000259" key="1">
    <source>
        <dbReference type="PROSITE" id="PS51186"/>
    </source>
</evidence>
<organism evidence="2 3">
    <name type="scientific">Andreprevotia lacus DSM 23236</name>
    <dbReference type="NCBI Taxonomy" id="1121001"/>
    <lineage>
        <taxon>Bacteria</taxon>
        <taxon>Pseudomonadati</taxon>
        <taxon>Pseudomonadota</taxon>
        <taxon>Betaproteobacteria</taxon>
        <taxon>Neisseriales</taxon>
        <taxon>Chitinibacteraceae</taxon>
        <taxon>Andreprevotia</taxon>
    </lineage>
</organism>
<name>A0A1W1WXE1_9NEIS</name>
<dbReference type="OrthoDB" id="9797989at2"/>
<dbReference type="PANTHER" id="PTHR39173">
    <property type="entry name" value="ACETYLTRANSFERASE"/>
    <property type="match status" value="1"/>
</dbReference>
<dbReference type="EMBL" id="FWXD01000001">
    <property type="protein sequence ID" value="SMC16250.1"/>
    <property type="molecule type" value="Genomic_DNA"/>
</dbReference>
<dbReference type="InterPro" id="IPR000182">
    <property type="entry name" value="GNAT_dom"/>
</dbReference>
<reference evidence="2 3" key="1">
    <citation type="submission" date="2017-04" db="EMBL/GenBank/DDBJ databases">
        <authorList>
            <person name="Afonso C.L."/>
            <person name="Miller P.J."/>
            <person name="Scott M.A."/>
            <person name="Spackman E."/>
            <person name="Goraichik I."/>
            <person name="Dimitrov K.M."/>
            <person name="Suarez D.L."/>
            <person name="Swayne D.E."/>
        </authorList>
    </citation>
    <scope>NUCLEOTIDE SEQUENCE [LARGE SCALE GENOMIC DNA]</scope>
    <source>
        <strain evidence="2 3">DSM 23236</strain>
    </source>
</reference>
<dbReference type="AlphaFoldDB" id="A0A1W1WXE1"/>
<accession>A0A1W1WXE1</accession>
<evidence type="ECO:0000313" key="2">
    <source>
        <dbReference type="EMBL" id="SMC16250.1"/>
    </source>
</evidence>
<dbReference type="PROSITE" id="PS51186">
    <property type="entry name" value="GNAT"/>
    <property type="match status" value="1"/>
</dbReference>
<dbReference type="RefSeq" id="WP_084088618.1">
    <property type="nucleotide sequence ID" value="NZ_FWXD01000001.1"/>
</dbReference>